<dbReference type="InterPro" id="IPR050445">
    <property type="entry name" value="Bact_polysacc_biosynth/exp"/>
</dbReference>
<dbReference type="EMBL" id="LS483452">
    <property type="protein sequence ID" value="SQH77495.1"/>
    <property type="molecule type" value="Genomic_DNA"/>
</dbReference>
<evidence type="ECO:0000313" key="9">
    <source>
        <dbReference type="EMBL" id="SQH77495.1"/>
    </source>
</evidence>
<evidence type="ECO:0000256" key="3">
    <source>
        <dbReference type="ARBA" id="ARBA00022692"/>
    </source>
</evidence>
<dbReference type="AlphaFoldDB" id="A0A330M6A1"/>
<dbReference type="RefSeq" id="WP_112353364.1">
    <property type="nucleotide sequence ID" value="NZ_LS483452.1"/>
</dbReference>
<dbReference type="Proteomes" id="UP000250123">
    <property type="component" value="Chromosome SHEWBE"/>
</dbReference>
<dbReference type="GO" id="GO:0005886">
    <property type="term" value="C:plasma membrane"/>
    <property type="evidence" value="ECO:0007669"/>
    <property type="project" value="UniProtKB-SubCell"/>
</dbReference>
<feature type="domain" description="Polysaccharide chain length determinant N-terminal" evidence="7">
    <location>
        <begin position="20"/>
        <end position="122"/>
    </location>
</feature>
<evidence type="ECO:0000259" key="8">
    <source>
        <dbReference type="Pfam" id="PF13807"/>
    </source>
</evidence>
<dbReference type="Pfam" id="PF13807">
    <property type="entry name" value="GNVR"/>
    <property type="match status" value="1"/>
</dbReference>
<feature type="domain" description="Tyrosine-protein kinase G-rich" evidence="8">
    <location>
        <begin position="274"/>
        <end position="313"/>
    </location>
</feature>
<protein>
    <submittedName>
        <fullName evidence="9">Chain length determinant protein</fullName>
    </submittedName>
</protein>
<dbReference type="Pfam" id="PF02706">
    <property type="entry name" value="Wzz"/>
    <property type="match status" value="1"/>
</dbReference>
<evidence type="ECO:0000256" key="2">
    <source>
        <dbReference type="ARBA" id="ARBA00022475"/>
    </source>
</evidence>
<evidence type="ECO:0000256" key="4">
    <source>
        <dbReference type="ARBA" id="ARBA00022989"/>
    </source>
</evidence>
<dbReference type="OrthoDB" id="9775724at2"/>
<dbReference type="PANTHER" id="PTHR32309:SF13">
    <property type="entry name" value="FERRIC ENTEROBACTIN TRANSPORT PROTEIN FEPE"/>
    <property type="match status" value="1"/>
</dbReference>
<feature type="transmembrane region" description="Helical" evidence="6">
    <location>
        <begin position="36"/>
        <end position="55"/>
    </location>
</feature>
<organism evidence="9 10">
    <name type="scientific">Shewanella benthica</name>
    <dbReference type="NCBI Taxonomy" id="43661"/>
    <lineage>
        <taxon>Bacteria</taxon>
        <taxon>Pseudomonadati</taxon>
        <taxon>Pseudomonadota</taxon>
        <taxon>Gammaproteobacteria</taxon>
        <taxon>Alteromonadales</taxon>
        <taxon>Shewanellaceae</taxon>
        <taxon>Shewanella</taxon>
    </lineage>
</organism>
<evidence type="ECO:0000313" key="10">
    <source>
        <dbReference type="Proteomes" id="UP000250123"/>
    </source>
</evidence>
<proteinExistence type="predicted"/>
<keyword evidence="2" id="KW-1003">Cell membrane</keyword>
<dbReference type="InterPro" id="IPR003856">
    <property type="entry name" value="LPS_length_determ_N"/>
</dbReference>
<evidence type="ECO:0000256" key="6">
    <source>
        <dbReference type="SAM" id="Phobius"/>
    </source>
</evidence>
<dbReference type="PANTHER" id="PTHR32309">
    <property type="entry name" value="TYROSINE-PROTEIN KINASE"/>
    <property type="match status" value="1"/>
</dbReference>
<feature type="transmembrane region" description="Helical" evidence="6">
    <location>
        <begin position="291"/>
        <end position="315"/>
    </location>
</feature>
<comment type="subcellular location">
    <subcellularLocation>
        <location evidence="1">Cell membrane</location>
        <topology evidence="1">Multi-pass membrane protein</topology>
    </subcellularLocation>
</comment>
<accession>A0A330M6A1</accession>
<sequence>MSTDINKYNDSQFAQTTSDDEIDLRELFAVIWQGKWLIIAITAVFAIGSVIFAIMQPNIYKSEALLAPAESEQGGGLSALAGQFGGLASMAGINLGGGGGIDKTQMAIEVMKSRQFTSQFIQRHKILPDLMAVDKWNMVDNSISYDEDLYSLSTNTWLREVNAPFKPKPSMQEAYKVFTKIVSVSSAKDSGMVTVSVEHQSPAVAQQWVTWLIEDINRVMKERDVDEANRSSEFLAKQITLTNVADIRSILYKLIEEQTKTIMFAEVRDEYVFKTIDPALVPEEKAGPKRALICVLGTMLGGMLAVMLVLIRHFVRKED</sequence>
<dbReference type="GO" id="GO:0004713">
    <property type="term" value="F:protein tyrosine kinase activity"/>
    <property type="evidence" value="ECO:0007669"/>
    <property type="project" value="TreeGrafter"/>
</dbReference>
<dbReference type="InterPro" id="IPR032807">
    <property type="entry name" value="GNVR"/>
</dbReference>
<evidence type="ECO:0000259" key="7">
    <source>
        <dbReference type="Pfam" id="PF02706"/>
    </source>
</evidence>
<keyword evidence="5 6" id="KW-0472">Membrane</keyword>
<keyword evidence="4 6" id="KW-1133">Transmembrane helix</keyword>
<evidence type="ECO:0000256" key="5">
    <source>
        <dbReference type="ARBA" id="ARBA00023136"/>
    </source>
</evidence>
<keyword evidence="3 6" id="KW-0812">Transmembrane</keyword>
<evidence type="ECO:0000256" key="1">
    <source>
        <dbReference type="ARBA" id="ARBA00004651"/>
    </source>
</evidence>
<name>A0A330M6A1_9GAMM</name>
<reference evidence="10" key="1">
    <citation type="submission" date="2018-06" db="EMBL/GenBank/DDBJ databases">
        <authorList>
            <person name="Cea G.-C."/>
            <person name="William W."/>
        </authorList>
    </citation>
    <scope>NUCLEOTIDE SEQUENCE [LARGE SCALE GENOMIC DNA]</scope>
    <source>
        <strain evidence="10">DB21MT-2</strain>
    </source>
</reference>
<gene>
    <name evidence="9" type="ORF">SHEWBE_3532</name>
</gene>
<dbReference type="KEGG" id="sbk:SHEWBE_3532"/>